<dbReference type="NCBIfam" id="NF006464">
    <property type="entry name" value="PRK08862.1"/>
    <property type="match status" value="1"/>
</dbReference>
<dbReference type="InterPro" id="IPR036291">
    <property type="entry name" value="NAD(P)-bd_dom_sf"/>
</dbReference>
<evidence type="ECO:0000256" key="2">
    <source>
        <dbReference type="ARBA" id="ARBA00023002"/>
    </source>
</evidence>
<dbReference type="Proteomes" id="UP001253463">
    <property type="component" value="Unassembled WGS sequence"/>
</dbReference>
<dbReference type="EMBL" id="ABNSCA010000002">
    <property type="protein sequence ID" value="ELN6931631.1"/>
    <property type="molecule type" value="Genomic_DNA"/>
</dbReference>
<dbReference type="STRING" id="29495.EA26_16480"/>
<evidence type="ECO:0000313" key="3">
    <source>
        <dbReference type="EMBL" id="ELN6931631.1"/>
    </source>
</evidence>
<dbReference type="CDD" id="cd05233">
    <property type="entry name" value="SDR_c"/>
    <property type="match status" value="1"/>
</dbReference>
<reference evidence="3" key="2">
    <citation type="submission" date="2023-10" db="EMBL/GenBank/DDBJ databases">
        <authorList>
            <consortium name="PulseNet: The National Subtyping Network for Foodborne Disease Surveillance"/>
        </authorList>
    </citation>
    <scope>NUCLEOTIDE SEQUENCE</scope>
    <source>
        <strain evidence="3">PNUSAV004886</strain>
    </source>
</reference>
<dbReference type="SUPFAM" id="SSF51735">
    <property type="entry name" value="NAD(P)-binding Rossmann-fold domains"/>
    <property type="match status" value="1"/>
</dbReference>
<dbReference type="Gene3D" id="3.40.50.720">
    <property type="entry name" value="NAD(P)-binding Rossmann-like Domain"/>
    <property type="match status" value="1"/>
</dbReference>
<protein>
    <submittedName>
        <fullName evidence="3">SDR family oxidoreductase</fullName>
    </submittedName>
    <submittedName>
        <fullName evidence="4">Short-chain dehydrogenase</fullName>
    </submittedName>
</protein>
<organism evidence="4 5">
    <name type="scientific">Vibrio navarrensis</name>
    <dbReference type="NCBI Taxonomy" id="29495"/>
    <lineage>
        <taxon>Bacteria</taxon>
        <taxon>Pseudomonadati</taxon>
        <taxon>Pseudomonadota</taxon>
        <taxon>Gammaproteobacteria</taxon>
        <taxon>Vibrionales</taxon>
        <taxon>Vibrionaceae</taxon>
        <taxon>Vibrio</taxon>
    </lineage>
</organism>
<reference evidence="4 5" key="1">
    <citation type="submission" date="2014-04" db="EMBL/GenBank/DDBJ databases">
        <title>Genome sequencing of Vibrio navarrensis strains.</title>
        <authorList>
            <person name="Gladney L.M."/>
            <person name="Katz L.S."/>
            <person name="Marino-Ramirez L."/>
            <person name="Jordan I.K."/>
        </authorList>
    </citation>
    <scope>NUCLEOTIDE SEQUENCE [LARGE SCALE GENOMIC DNA]</scope>
    <source>
        <strain evidence="4 5">ATCC 51183</strain>
    </source>
</reference>
<dbReference type="PANTHER" id="PTHR43639:SF1">
    <property type="entry name" value="SHORT-CHAIN DEHYDROGENASE_REDUCTASE FAMILY PROTEIN"/>
    <property type="match status" value="1"/>
</dbReference>
<dbReference type="GeneID" id="43684674"/>
<proteinExistence type="inferred from homology"/>
<comment type="caution">
    <text evidence="4">The sequence shown here is derived from an EMBL/GenBank/DDBJ whole genome shotgun (WGS) entry which is preliminary data.</text>
</comment>
<dbReference type="GO" id="GO:0016491">
    <property type="term" value="F:oxidoreductase activity"/>
    <property type="evidence" value="ECO:0007669"/>
    <property type="project" value="UniProtKB-KW"/>
</dbReference>
<dbReference type="PANTHER" id="PTHR43639">
    <property type="entry name" value="OXIDOREDUCTASE, SHORT-CHAIN DEHYDROGENASE/REDUCTASE FAMILY (AFU_ORTHOLOGUE AFUA_5G02870)"/>
    <property type="match status" value="1"/>
</dbReference>
<dbReference type="InterPro" id="IPR002347">
    <property type="entry name" value="SDR_fam"/>
</dbReference>
<evidence type="ECO:0000313" key="4">
    <source>
        <dbReference type="EMBL" id="KGK08823.1"/>
    </source>
</evidence>
<evidence type="ECO:0000313" key="5">
    <source>
        <dbReference type="Proteomes" id="UP000029994"/>
    </source>
</evidence>
<comment type="similarity">
    <text evidence="1">Belongs to the short-chain dehydrogenases/reductases (SDR) family.</text>
</comment>
<dbReference type="eggNOG" id="COG1028">
    <property type="taxonomic scope" value="Bacteria"/>
</dbReference>
<dbReference type="EMBL" id="JMCG01000002">
    <property type="protein sequence ID" value="KGK08823.1"/>
    <property type="molecule type" value="Genomic_DNA"/>
</dbReference>
<dbReference type="Proteomes" id="UP000029994">
    <property type="component" value="Unassembled WGS sequence"/>
</dbReference>
<dbReference type="AlphaFoldDB" id="A0A099LKZ5"/>
<keyword evidence="5" id="KW-1185">Reference proteome</keyword>
<keyword evidence="2" id="KW-0560">Oxidoreductase</keyword>
<gene>
    <name evidence="4" type="ORF">EA26_16480</name>
    <name evidence="3" type="ORF">RZY48_001009</name>
</gene>
<dbReference type="Pfam" id="PF00106">
    <property type="entry name" value="adh_short"/>
    <property type="match status" value="1"/>
</dbReference>
<sequence>MEIKHALILVTNAGSLLGRTIALHFAKLGATIILSDQNKAQLAETQKMLATITDKACSIAICDDQTETIQRLFAEIEQQFAQVPDVLVNCWTSLPLPSLTGHAADGGFVEQLSSTAGALYRFGQVCAERMRQTETKGVIVNVITHADYQNFSGVESVTSLVSGFTHSWAKELTPFNIRVGGVIPALSHTQNHVDESHWAQVQDELIRNTEYIVANEYFSGRVVSAEV</sequence>
<name>A0A099LKZ5_9VIBR</name>
<dbReference type="RefSeq" id="WP_039429966.1">
    <property type="nucleotide sequence ID" value="NZ_CAWPVW010000098.1"/>
</dbReference>
<accession>A0A099LKZ5</accession>
<evidence type="ECO:0000256" key="1">
    <source>
        <dbReference type="ARBA" id="ARBA00006484"/>
    </source>
</evidence>